<evidence type="ECO:0000256" key="2">
    <source>
        <dbReference type="ARBA" id="ARBA00001946"/>
    </source>
</evidence>
<accession>A0A7J6FGR6</accession>
<dbReference type="GO" id="GO:0004618">
    <property type="term" value="F:phosphoglycerate kinase activity"/>
    <property type="evidence" value="ECO:0007669"/>
    <property type="project" value="UniProtKB-EC"/>
</dbReference>
<dbReference type="EMBL" id="UZAU01000318">
    <property type="status" value="NOT_ANNOTATED_CDS"/>
    <property type="molecule type" value="Genomic_DNA"/>
</dbReference>
<name>A0A7J6FGR6_CANSA</name>
<organism evidence="14 16">
    <name type="scientific">Cannabis sativa</name>
    <name type="common">Hemp</name>
    <name type="synonym">Marijuana</name>
    <dbReference type="NCBI Taxonomy" id="3483"/>
    <lineage>
        <taxon>Eukaryota</taxon>
        <taxon>Viridiplantae</taxon>
        <taxon>Streptophyta</taxon>
        <taxon>Embryophyta</taxon>
        <taxon>Tracheophyta</taxon>
        <taxon>Spermatophyta</taxon>
        <taxon>Magnoliopsida</taxon>
        <taxon>eudicotyledons</taxon>
        <taxon>Gunneridae</taxon>
        <taxon>Pentapetalae</taxon>
        <taxon>rosids</taxon>
        <taxon>fabids</taxon>
        <taxon>Rosales</taxon>
        <taxon>Cannabaceae</taxon>
        <taxon>Cannabis</taxon>
    </lineage>
</organism>
<dbReference type="InterPro" id="IPR003358">
    <property type="entry name" value="tRNA_(Gua-N-7)_MeTrfase_Trmb"/>
</dbReference>
<dbReference type="AlphaFoldDB" id="A0A7J6FGR6"/>
<dbReference type="Pfam" id="PF02390">
    <property type="entry name" value="Methyltransf_4"/>
    <property type="match status" value="1"/>
</dbReference>
<dbReference type="CDD" id="cd02440">
    <property type="entry name" value="AdoMet_MTases"/>
    <property type="match status" value="1"/>
</dbReference>
<dbReference type="EnsemblPlants" id="evm.model.03.1544">
    <property type="protein sequence ID" value="cds.evm.model.03.1544"/>
    <property type="gene ID" value="evm.TU.03.1544"/>
</dbReference>
<sequence>MGQLLLQNSLQELLFCGKFNRPKVHNYRPCWFVDGCVQSMRSFTCRSLHYSIQGSWKLANHFEDPITHNNVFDCSEGESDTLPYVQTLRKFPKQELLRKAVLVRFDSTILLQEEADHIAQSPSNALLTIRYLLEAGAKVILVSDWSVRNNLKLFDSESIADILSSRLQYKVVPVRHISPVRLPEMESSERADIFLLDNLSEFKLEVANCPKFAEELSLGIDVFVNDSFSHSHKILASTVGVTRFCDVCVAGFQFEESLKQLRNVKGTKKREPYMAIIGGGNFLDKASALQFLASRCEALIFVGMMSIQIMHVLGLSVPLNLVEHGALKESLDVVQSAQSRNVQIVYPKDFLCKNVQLPNQLEIFPSHRVLDGWVPVDIGPVTLDEIKSLLTKCKKTMWIGPVKFHKSSCISGASKLAQILTQLSQNECDVTVVGNIACEALMKEPNPVSVCNMIYKASVVWEYLKGRKLPGVLALDRAYPFDTDWNSVFADPSKPLVVDIGSGNGIFLLGMANRRKDLNFLGLEINEKLVRRCLDSIHRLTMKNGYFIATNATSTFRSIVSSYPGELFLVSVQCPNPDFNNPEHRWRMVQRSLVEAIVELLVPNGKVFLQSDIEAVSLRMKEEFLKYGKGRLVVHEGGNAITSEGWLKENPFGIRSDWERHVLDRGDPMYRLMLSKLTNVEM</sequence>
<dbReference type="EMBL" id="JAATIP010000121">
    <property type="protein sequence ID" value="KAF4369904.1"/>
    <property type="molecule type" value="Genomic_DNA"/>
</dbReference>
<evidence type="ECO:0000256" key="7">
    <source>
        <dbReference type="ARBA" id="ARBA00022694"/>
    </source>
</evidence>
<evidence type="ECO:0000313" key="15">
    <source>
        <dbReference type="EnsemblPlants" id="cds.evm.model.03.1544"/>
    </source>
</evidence>
<dbReference type="Proteomes" id="UP000525078">
    <property type="component" value="Unassembled WGS sequence"/>
</dbReference>
<dbReference type="Proteomes" id="UP000596661">
    <property type="component" value="Chromosome 3"/>
</dbReference>
<reference evidence="14 16" key="2">
    <citation type="journal article" date="2020" name="bioRxiv">
        <title>Sequence and annotation of 42 cannabis genomes reveals extensive copy number variation in cannabinoid synthesis and pathogen resistance genes.</title>
        <authorList>
            <person name="Mckernan K.J."/>
            <person name="Helbert Y."/>
            <person name="Kane L.T."/>
            <person name="Ebling H."/>
            <person name="Zhang L."/>
            <person name="Liu B."/>
            <person name="Eaton Z."/>
            <person name="Mclaughlin S."/>
            <person name="Kingan S."/>
            <person name="Baybayan P."/>
            <person name="Concepcion G."/>
            <person name="Jordan M."/>
            <person name="Riva A."/>
            <person name="Barbazuk W."/>
            <person name="Harkins T."/>
        </authorList>
    </citation>
    <scope>NUCLEOTIDE SEQUENCE [LARGE SCALE GENOMIC DNA]</scope>
    <source>
        <strain evidence="16">cv. Jamaican Lion 4</strain>
        <strain evidence="14">Mother</strain>
        <tissue evidence="14">Leaf</tissue>
    </source>
</reference>
<dbReference type="Pfam" id="PF00162">
    <property type="entry name" value="PGK"/>
    <property type="match status" value="1"/>
</dbReference>
<evidence type="ECO:0000256" key="8">
    <source>
        <dbReference type="ARBA" id="ARBA00022741"/>
    </source>
</evidence>
<dbReference type="GO" id="GO:0006096">
    <property type="term" value="P:glycolytic process"/>
    <property type="evidence" value="ECO:0007669"/>
    <property type="project" value="InterPro"/>
</dbReference>
<keyword evidence="6" id="KW-0949">S-adenosyl-L-methionine</keyword>
<evidence type="ECO:0000256" key="9">
    <source>
        <dbReference type="ARBA" id="ARBA00022777"/>
    </source>
</evidence>
<dbReference type="OMA" id="TRFCHAS"/>
<evidence type="ECO:0000256" key="6">
    <source>
        <dbReference type="ARBA" id="ARBA00022691"/>
    </source>
</evidence>
<evidence type="ECO:0000256" key="3">
    <source>
        <dbReference type="ARBA" id="ARBA00008982"/>
    </source>
</evidence>
<gene>
    <name evidence="15" type="primary">LOC115711248</name>
    <name evidence="14" type="ORF">F8388_011774</name>
</gene>
<comment type="catalytic activity">
    <reaction evidence="1">
        <text>guanosine(46) in tRNA + S-adenosyl-L-methionine = N(7)-methylguanosine(46) in tRNA + S-adenosyl-L-homocysteine</text>
        <dbReference type="Rhea" id="RHEA:42708"/>
        <dbReference type="Rhea" id="RHEA-COMP:10188"/>
        <dbReference type="Rhea" id="RHEA-COMP:10189"/>
        <dbReference type="ChEBI" id="CHEBI:57856"/>
        <dbReference type="ChEBI" id="CHEBI:59789"/>
        <dbReference type="ChEBI" id="CHEBI:74269"/>
        <dbReference type="ChEBI" id="CHEBI:74480"/>
        <dbReference type="EC" id="2.1.1.33"/>
    </reaction>
</comment>
<evidence type="ECO:0000256" key="11">
    <source>
        <dbReference type="ARBA" id="ARBA00022842"/>
    </source>
</evidence>
<dbReference type="Gene3D" id="3.40.50.150">
    <property type="entry name" value="Vaccinia Virus protein VP39"/>
    <property type="match status" value="1"/>
</dbReference>
<keyword evidence="11" id="KW-0460">Magnesium</keyword>
<keyword evidence="10" id="KW-0067">ATP-binding</keyword>
<keyword evidence="9 12" id="KW-0418">Kinase</keyword>
<evidence type="ECO:0000256" key="5">
    <source>
        <dbReference type="ARBA" id="ARBA00022679"/>
    </source>
</evidence>
<dbReference type="Gene3D" id="3.40.50.1260">
    <property type="entry name" value="Phosphoglycerate kinase, N-terminal domain"/>
    <property type="match status" value="2"/>
</dbReference>
<evidence type="ECO:0000256" key="4">
    <source>
        <dbReference type="ARBA" id="ARBA00022603"/>
    </source>
</evidence>
<dbReference type="GO" id="GO:0008176">
    <property type="term" value="F:tRNA (guanine(46)-N7)-methyltransferase activity"/>
    <property type="evidence" value="ECO:0007669"/>
    <property type="project" value="UniProtKB-EC"/>
</dbReference>
<evidence type="ECO:0000256" key="10">
    <source>
        <dbReference type="ARBA" id="ARBA00022840"/>
    </source>
</evidence>
<accession>A0A803P5N8</accession>
<keyword evidence="4" id="KW-0489">Methyltransferase</keyword>
<evidence type="ECO:0000313" key="17">
    <source>
        <dbReference type="Proteomes" id="UP000596661"/>
    </source>
</evidence>
<dbReference type="FunFam" id="3.40.50.150:FF:000194">
    <property type="entry name" value="Phosphoglycerate kinase"/>
    <property type="match status" value="1"/>
</dbReference>
<evidence type="ECO:0000256" key="1">
    <source>
        <dbReference type="ARBA" id="ARBA00000142"/>
    </source>
</evidence>
<keyword evidence="8" id="KW-0547">Nucleotide-binding</keyword>
<comment type="cofactor">
    <cofactor evidence="2">
        <name>Mg(2+)</name>
        <dbReference type="ChEBI" id="CHEBI:18420"/>
    </cofactor>
</comment>
<comment type="subunit">
    <text evidence="13">Monomer.</text>
</comment>
<dbReference type="InterPro" id="IPR029063">
    <property type="entry name" value="SAM-dependent_MTases_sf"/>
</dbReference>
<dbReference type="GO" id="GO:0005524">
    <property type="term" value="F:ATP binding"/>
    <property type="evidence" value="ECO:0007669"/>
    <property type="project" value="UniProtKB-KW"/>
</dbReference>
<dbReference type="SUPFAM" id="SSF53748">
    <property type="entry name" value="Phosphoglycerate kinase"/>
    <property type="match status" value="1"/>
</dbReference>
<reference evidence="15 17" key="1">
    <citation type="submission" date="2018-11" db="EMBL/GenBank/DDBJ databases">
        <authorList>
            <person name="Grassa J C."/>
        </authorList>
    </citation>
    <scope>NUCLEOTIDE SEQUENCE [LARGE SCALE GENOMIC DNA]</scope>
</reference>
<dbReference type="OrthoDB" id="275353at2759"/>
<keyword evidence="5 12" id="KW-0808">Transferase</keyword>
<dbReference type="InterPro" id="IPR001576">
    <property type="entry name" value="Phosphoglycerate_kinase"/>
</dbReference>
<dbReference type="GO" id="GO:0005829">
    <property type="term" value="C:cytosol"/>
    <property type="evidence" value="ECO:0007669"/>
    <property type="project" value="TreeGrafter"/>
</dbReference>
<dbReference type="SUPFAM" id="SSF53335">
    <property type="entry name" value="S-adenosyl-L-methionine-dependent methyltransferases"/>
    <property type="match status" value="1"/>
</dbReference>
<dbReference type="Gramene" id="evm.model.03.1544">
    <property type="protein sequence ID" value="cds.evm.model.03.1544"/>
    <property type="gene ID" value="evm.TU.03.1544"/>
</dbReference>
<dbReference type="GO" id="GO:0006094">
    <property type="term" value="P:gluconeogenesis"/>
    <property type="evidence" value="ECO:0007669"/>
    <property type="project" value="TreeGrafter"/>
</dbReference>
<dbReference type="FunFam" id="3.40.50.1260:FF:000013">
    <property type="entry name" value="Phosphoglycerate kinase"/>
    <property type="match status" value="1"/>
</dbReference>
<dbReference type="PRINTS" id="PR00477">
    <property type="entry name" value="PHGLYCKINASE"/>
</dbReference>
<evidence type="ECO:0000313" key="14">
    <source>
        <dbReference type="EMBL" id="KAF4369904.1"/>
    </source>
</evidence>
<dbReference type="InterPro" id="IPR015824">
    <property type="entry name" value="Phosphoglycerate_kinase_N"/>
</dbReference>
<dbReference type="PROSITE" id="PS51625">
    <property type="entry name" value="SAM_MT_TRMB"/>
    <property type="match status" value="1"/>
</dbReference>
<dbReference type="InterPro" id="IPR036043">
    <property type="entry name" value="Phosphoglycerate_kinase_sf"/>
</dbReference>
<reference evidence="15" key="3">
    <citation type="submission" date="2021-03" db="UniProtKB">
        <authorList>
            <consortium name="EnsemblPlants"/>
        </authorList>
    </citation>
    <scope>IDENTIFICATION</scope>
</reference>
<dbReference type="PANTHER" id="PTHR11406:SF32">
    <property type="entry name" value="PHOSPHOGLYCERATE KINASE"/>
    <property type="match status" value="1"/>
</dbReference>
<evidence type="ECO:0000313" key="16">
    <source>
        <dbReference type="Proteomes" id="UP000525078"/>
    </source>
</evidence>
<comment type="similarity">
    <text evidence="3 12">Belongs to the phosphoglycerate kinase family.</text>
</comment>
<keyword evidence="17" id="KW-1185">Reference proteome</keyword>
<proteinExistence type="inferred from homology"/>
<comment type="catalytic activity">
    <reaction evidence="12">
        <text>(2R)-3-phosphoglycerate + ATP = (2R)-3-phospho-glyceroyl phosphate + ADP</text>
        <dbReference type="Rhea" id="RHEA:14801"/>
        <dbReference type="ChEBI" id="CHEBI:30616"/>
        <dbReference type="ChEBI" id="CHEBI:57604"/>
        <dbReference type="ChEBI" id="CHEBI:58272"/>
        <dbReference type="ChEBI" id="CHEBI:456216"/>
        <dbReference type="EC" id="2.7.2.3"/>
    </reaction>
</comment>
<evidence type="ECO:0000256" key="12">
    <source>
        <dbReference type="RuleBase" id="RU000532"/>
    </source>
</evidence>
<evidence type="ECO:0000256" key="13">
    <source>
        <dbReference type="RuleBase" id="RU000696"/>
    </source>
</evidence>
<protein>
    <recommendedName>
        <fullName evidence="12">Phosphoglycerate kinase</fullName>
        <ecNumber evidence="12">2.7.2.3</ecNumber>
    </recommendedName>
</protein>
<keyword evidence="7" id="KW-0819">tRNA processing</keyword>
<dbReference type="EC" id="2.7.2.3" evidence="12"/>
<dbReference type="PANTHER" id="PTHR11406">
    <property type="entry name" value="PHOSPHOGLYCERATE KINASE"/>
    <property type="match status" value="1"/>
</dbReference>
<dbReference type="GO" id="GO:0043531">
    <property type="term" value="F:ADP binding"/>
    <property type="evidence" value="ECO:0007669"/>
    <property type="project" value="TreeGrafter"/>
</dbReference>